<accession>A0A194WZG1</accession>
<dbReference type="Proteomes" id="UP000070700">
    <property type="component" value="Unassembled WGS sequence"/>
</dbReference>
<dbReference type="EMBL" id="KQ947423">
    <property type="protein sequence ID" value="KUJ13094.1"/>
    <property type="molecule type" value="Genomic_DNA"/>
</dbReference>
<dbReference type="GeneID" id="28823070"/>
<dbReference type="RefSeq" id="XP_018067449.1">
    <property type="nucleotide sequence ID" value="XM_018213344.1"/>
</dbReference>
<gene>
    <name evidence="2" type="ORF">LY89DRAFT_673192</name>
</gene>
<organism evidence="2 3">
    <name type="scientific">Mollisia scopiformis</name>
    <name type="common">Conifer needle endophyte fungus</name>
    <name type="synonym">Phialocephala scopiformis</name>
    <dbReference type="NCBI Taxonomy" id="149040"/>
    <lineage>
        <taxon>Eukaryota</taxon>
        <taxon>Fungi</taxon>
        <taxon>Dikarya</taxon>
        <taxon>Ascomycota</taxon>
        <taxon>Pezizomycotina</taxon>
        <taxon>Leotiomycetes</taxon>
        <taxon>Helotiales</taxon>
        <taxon>Mollisiaceae</taxon>
        <taxon>Mollisia</taxon>
    </lineage>
</organism>
<dbReference type="AlphaFoldDB" id="A0A194WZG1"/>
<name>A0A194WZG1_MOLSC</name>
<keyword evidence="3" id="KW-1185">Reference proteome</keyword>
<dbReference type="KEGG" id="psco:LY89DRAFT_673192"/>
<sequence>MQFPSHDVDAARRWLLAPASKQLLSNLTPSSSRLAYDWTPLESLIMGVVGLTRELFYASFADACLTILGGKQNVSIELPQDARRRICFSVGTEAFSVILRITKVAWKDVMRDWLTAALIAFAPQAINIWRSRDWNCARKVSQNRQEPQTLPGEYKTASMHCASSSCLVDQGRSSSNEQKSHFSVAVENRREKHQEPEYVTGNHDETEWDYKEAAMKQKEKRAVLDISYVKALKLDDMAQRAVLQNPANRQVVMDRVRCSVEARRQIIDFHASIHRSSTPAASIDIDNILLSFNGLLNHHSRSLAGTKIHTVKKIIEVGILSKLDTDFSYQTKKDGISTLVAMMTSILAKGGDGDYASVLEDEQLPNVLGQAILEIAQLMSTFDREQLAKEKHLLQMISSIKDFKYQGQRPWELLDEFVSLFSRT</sequence>
<feature type="region of interest" description="Disordered" evidence="1">
    <location>
        <begin position="170"/>
        <end position="195"/>
    </location>
</feature>
<protein>
    <submittedName>
        <fullName evidence="2">Uncharacterized protein</fullName>
    </submittedName>
</protein>
<evidence type="ECO:0000313" key="3">
    <source>
        <dbReference type="Proteomes" id="UP000070700"/>
    </source>
</evidence>
<evidence type="ECO:0000313" key="2">
    <source>
        <dbReference type="EMBL" id="KUJ13094.1"/>
    </source>
</evidence>
<reference evidence="2 3" key="1">
    <citation type="submission" date="2015-10" db="EMBL/GenBank/DDBJ databases">
        <title>Full genome of DAOMC 229536 Phialocephala scopiformis, a fungal endophyte of spruce producing the potent anti-insectan compound rugulosin.</title>
        <authorList>
            <consortium name="DOE Joint Genome Institute"/>
            <person name="Walker A.K."/>
            <person name="Frasz S.L."/>
            <person name="Seifert K.A."/>
            <person name="Miller J.D."/>
            <person name="Mondo S.J."/>
            <person name="Labutti K."/>
            <person name="Lipzen A."/>
            <person name="Dockter R."/>
            <person name="Kennedy M."/>
            <person name="Grigoriev I.V."/>
            <person name="Spatafora J.W."/>
        </authorList>
    </citation>
    <scope>NUCLEOTIDE SEQUENCE [LARGE SCALE GENOMIC DNA]</scope>
    <source>
        <strain evidence="2 3">CBS 120377</strain>
    </source>
</reference>
<dbReference type="InParanoid" id="A0A194WZG1"/>
<proteinExistence type="predicted"/>
<evidence type="ECO:0000256" key="1">
    <source>
        <dbReference type="SAM" id="MobiDB-lite"/>
    </source>
</evidence>